<evidence type="ECO:0008006" key="3">
    <source>
        <dbReference type="Google" id="ProtNLM"/>
    </source>
</evidence>
<sequence>MTEDQTKRSTPTRWRKMPVEIEAMHYPAEATVHDNAALHRWINDNGGRTEVVRVDGQYAIAIRTLEGDMIATPGDYVIRGVQGEFYPCKPDIFAATYEAVDS</sequence>
<accession>A0A5C5RTQ0</accession>
<protein>
    <recommendedName>
        <fullName evidence="3">Phage protein</fullName>
    </recommendedName>
</protein>
<proteinExistence type="predicted"/>
<dbReference type="OrthoDB" id="1814561at2"/>
<dbReference type="AlphaFoldDB" id="A0A5C5RTQ0"/>
<comment type="caution">
    <text evidence="1">The sequence shown here is derived from an EMBL/GenBank/DDBJ whole genome shotgun (WGS) entry which is preliminary data.</text>
</comment>
<gene>
    <name evidence="1" type="ORF">FK530_23055</name>
</gene>
<evidence type="ECO:0000313" key="1">
    <source>
        <dbReference type="EMBL" id="TWS25601.1"/>
    </source>
</evidence>
<evidence type="ECO:0000313" key="2">
    <source>
        <dbReference type="Proteomes" id="UP000319375"/>
    </source>
</evidence>
<organism evidence="1 2">
    <name type="scientific">Tsukamurella conjunctivitidis</name>
    <dbReference type="NCBI Taxonomy" id="2592068"/>
    <lineage>
        <taxon>Bacteria</taxon>
        <taxon>Bacillati</taxon>
        <taxon>Actinomycetota</taxon>
        <taxon>Actinomycetes</taxon>
        <taxon>Mycobacteriales</taxon>
        <taxon>Tsukamurellaceae</taxon>
        <taxon>Tsukamurella</taxon>
    </lineage>
</organism>
<reference evidence="1 2" key="1">
    <citation type="submission" date="2019-06" db="EMBL/GenBank/DDBJ databases">
        <title>Tsukamurella conjunctivitidis sp. nov., Tsukamurella assacharolytica sp. nov. and Tsukamurella sputae sp. nov. isolated from patients with conjunctivitis, bacteraemia (lymphoma) and respiratory infection (sputum) in Hong Kong.</title>
        <authorList>
            <person name="Teng J.L.L."/>
            <person name="Lee H.H."/>
            <person name="Fong J.Y.H."/>
            <person name="Fok K.M.N."/>
            <person name="Lau S.K.P."/>
            <person name="Woo P.C.Y."/>
        </authorList>
    </citation>
    <scope>NUCLEOTIDE SEQUENCE [LARGE SCALE GENOMIC DNA]</scope>
    <source>
        <strain evidence="1 2">HKU72</strain>
    </source>
</reference>
<dbReference type="Proteomes" id="UP000319375">
    <property type="component" value="Unassembled WGS sequence"/>
</dbReference>
<name>A0A5C5RTQ0_9ACTN</name>
<keyword evidence="2" id="KW-1185">Reference proteome</keyword>
<dbReference type="EMBL" id="VIGX01000026">
    <property type="protein sequence ID" value="TWS25601.1"/>
    <property type="molecule type" value="Genomic_DNA"/>
</dbReference>